<dbReference type="InterPro" id="IPR040108">
    <property type="entry name" value="Laa1/Sip1/HEATR5"/>
</dbReference>
<dbReference type="GO" id="GO:0006897">
    <property type="term" value="P:endocytosis"/>
    <property type="evidence" value="ECO:0007669"/>
    <property type="project" value="TreeGrafter"/>
</dbReference>
<dbReference type="InterPro" id="IPR057981">
    <property type="entry name" value="TPR_LAA1-like_C"/>
</dbReference>
<protein>
    <recommendedName>
        <fullName evidence="1">LAA1-like C-terminal TPR repeats domain-containing protein</fullName>
    </recommendedName>
</protein>
<dbReference type="GO" id="GO:0005829">
    <property type="term" value="C:cytosol"/>
    <property type="evidence" value="ECO:0007669"/>
    <property type="project" value="GOC"/>
</dbReference>
<evidence type="ECO:0000313" key="2">
    <source>
        <dbReference type="EMBL" id="TDL16331.1"/>
    </source>
</evidence>
<proteinExistence type="predicted"/>
<dbReference type="GO" id="GO:0016020">
    <property type="term" value="C:membrane"/>
    <property type="evidence" value="ECO:0007669"/>
    <property type="project" value="TreeGrafter"/>
</dbReference>
<dbReference type="GO" id="GO:0042147">
    <property type="term" value="P:retrograde transport, endosome to Golgi"/>
    <property type="evidence" value="ECO:0007669"/>
    <property type="project" value="TreeGrafter"/>
</dbReference>
<accession>A0A4Y7PMW4</accession>
<dbReference type="Pfam" id="PF25808">
    <property type="entry name" value="TPR_LAA1_C"/>
    <property type="match status" value="1"/>
</dbReference>
<dbReference type="PANTHER" id="PTHR21663">
    <property type="entry name" value="HYPOTHETICAL HEAT DOMAIN-CONTAINING"/>
    <property type="match status" value="1"/>
</dbReference>
<dbReference type="GO" id="GO:0030139">
    <property type="term" value="C:endocytic vesicle"/>
    <property type="evidence" value="ECO:0007669"/>
    <property type="project" value="TreeGrafter"/>
</dbReference>
<dbReference type="Proteomes" id="UP000294933">
    <property type="component" value="Unassembled WGS sequence"/>
</dbReference>
<dbReference type="AlphaFoldDB" id="A0A4Y7PMW4"/>
<sequence>MTPAIDSLPAYLRVHPPACNIKAGRFKHRCCEVSNASSTDRIQLVRAGFTAFVIVADAFGPKLKEQTRAVAVSLYAELLKDEKSVIDLAGPTLQLLKALLENPPKPDQQSAVAQYTRMVNGLLSASLLNIEKMRGRSGPMVTTKVTNNLLAAALILTVVPPSFGYSRTVIEHYCVLISSSSPNRKRLVRKHTASALHQITSTRYDRASVASTADNAASQEGHASAVDELVAEPLRPRVLGVLLPAVVLLLDPSKSPPTPIHALTVSHILSFATSAPAAFKEATGKMDHAPRELLESPVHQALGNKATLSLPAAKPQISLRTF</sequence>
<dbReference type="VEuPathDB" id="FungiDB:BD410DRAFT_889780"/>
<feature type="domain" description="LAA1-like C-terminal TPR repeats" evidence="1">
    <location>
        <begin position="176"/>
        <end position="305"/>
    </location>
</feature>
<organism evidence="2 3">
    <name type="scientific">Rickenella mellea</name>
    <dbReference type="NCBI Taxonomy" id="50990"/>
    <lineage>
        <taxon>Eukaryota</taxon>
        <taxon>Fungi</taxon>
        <taxon>Dikarya</taxon>
        <taxon>Basidiomycota</taxon>
        <taxon>Agaricomycotina</taxon>
        <taxon>Agaricomycetes</taxon>
        <taxon>Hymenochaetales</taxon>
        <taxon>Rickenellaceae</taxon>
        <taxon>Rickenella</taxon>
    </lineage>
</organism>
<reference evidence="2 3" key="1">
    <citation type="submission" date="2018-06" db="EMBL/GenBank/DDBJ databases">
        <title>A transcriptomic atlas of mushroom development highlights an independent origin of complex multicellularity.</title>
        <authorList>
            <consortium name="DOE Joint Genome Institute"/>
            <person name="Krizsan K."/>
            <person name="Almasi E."/>
            <person name="Merenyi Z."/>
            <person name="Sahu N."/>
            <person name="Viragh M."/>
            <person name="Koszo T."/>
            <person name="Mondo S."/>
            <person name="Kiss B."/>
            <person name="Balint B."/>
            <person name="Kues U."/>
            <person name="Barry K."/>
            <person name="Hegedus J.C."/>
            <person name="Henrissat B."/>
            <person name="Johnson J."/>
            <person name="Lipzen A."/>
            <person name="Ohm R."/>
            <person name="Nagy I."/>
            <person name="Pangilinan J."/>
            <person name="Yan J."/>
            <person name="Xiong Y."/>
            <person name="Grigoriev I.V."/>
            <person name="Hibbett D.S."/>
            <person name="Nagy L.G."/>
        </authorList>
    </citation>
    <scope>NUCLEOTIDE SEQUENCE [LARGE SCALE GENOMIC DNA]</scope>
    <source>
        <strain evidence="2 3">SZMC22713</strain>
    </source>
</reference>
<evidence type="ECO:0000259" key="1">
    <source>
        <dbReference type="Pfam" id="PF25808"/>
    </source>
</evidence>
<gene>
    <name evidence="2" type="ORF">BD410DRAFT_889780</name>
</gene>
<dbReference type="STRING" id="50990.A0A4Y7PMW4"/>
<keyword evidence="3" id="KW-1185">Reference proteome</keyword>
<dbReference type="PANTHER" id="PTHR21663:SF0">
    <property type="entry name" value="HEAT REPEAT-CONTAINING PROTEIN 5B"/>
    <property type="match status" value="1"/>
</dbReference>
<dbReference type="GO" id="GO:0008104">
    <property type="term" value="P:intracellular protein localization"/>
    <property type="evidence" value="ECO:0007669"/>
    <property type="project" value="TreeGrafter"/>
</dbReference>
<name>A0A4Y7PMW4_9AGAM</name>
<dbReference type="EMBL" id="ML170245">
    <property type="protein sequence ID" value="TDL16331.1"/>
    <property type="molecule type" value="Genomic_DNA"/>
</dbReference>
<dbReference type="OrthoDB" id="192608at2759"/>
<dbReference type="GO" id="GO:0005794">
    <property type="term" value="C:Golgi apparatus"/>
    <property type="evidence" value="ECO:0007669"/>
    <property type="project" value="TreeGrafter"/>
</dbReference>
<evidence type="ECO:0000313" key="3">
    <source>
        <dbReference type="Proteomes" id="UP000294933"/>
    </source>
</evidence>